<evidence type="ECO:0000313" key="1">
    <source>
        <dbReference type="EMBL" id="GLQ16078.1"/>
    </source>
</evidence>
<name>A0ABQ5ULD7_9HYPH</name>
<comment type="caution">
    <text evidence="1">The sequence shown here is derived from an EMBL/GenBank/DDBJ whole genome shotgun (WGS) entry which is preliminary data.</text>
</comment>
<dbReference type="Proteomes" id="UP001161405">
    <property type="component" value="Unassembled WGS sequence"/>
</dbReference>
<reference evidence="1" key="1">
    <citation type="journal article" date="2014" name="Int. J. Syst. Evol. Microbiol.">
        <title>Complete genome of a new Firmicutes species belonging to the dominant human colonic microbiota ('Ruminococcus bicirculans') reveals two chromosomes and a selective capacity to utilize plant glucans.</title>
        <authorList>
            <consortium name="NISC Comparative Sequencing Program"/>
            <person name="Wegmann U."/>
            <person name="Louis P."/>
            <person name="Goesmann A."/>
            <person name="Henrissat B."/>
            <person name="Duncan S.H."/>
            <person name="Flint H.J."/>
        </authorList>
    </citation>
    <scope>NUCLEOTIDE SEQUENCE</scope>
    <source>
        <strain evidence="1">NBRC 107169</strain>
    </source>
</reference>
<gene>
    <name evidence="1" type="ORF">GCM10007879_03270</name>
</gene>
<sequence>MGPIRSDQNKFATIWQAAIGINPLPQTCRTIERKSPKFDPTLTATTYHLGNNKNDVKKQG</sequence>
<keyword evidence="2" id="KW-1185">Reference proteome</keyword>
<dbReference type="EMBL" id="BSNI01000001">
    <property type="protein sequence ID" value="GLQ16078.1"/>
    <property type="molecule type" value="Genomic_DNA"/>
</dbReference>
<evidence type="ECO:0000313" key="2">
    <source>
        <dbReference type="Proteomes" id="UP001161405"/>
    </source>
</evidence>
<reference evidence="1" key="2">
    <citation type="submission" date="2023-01" db="EMBL/GenBank/DDBJ databases">
        <title>Draft genome sequence of Maritalea porphyrae strain NBRC 107169.</title>
        <authorList>
            <person name="Sun Q."/>
            <person name="Mori K."/>
        </authorList>
    </citation>
    <scope>NUCLEOTIDE SEQUENCE</scope>
    <source>
        <strain evidence="1">NBRC 107169</strain>
    </source>
</reference>
<proteinExistence type="predicted"/>
<protein>
    <submittedName>
        <fullName evidence="1">Uncharacterized protein</fullName>
    </submittedName>
</protein>
<accession>A0ABQ5ULD7</accession>
<organism evidence="1 2">
    <name type="scientific">Maritalea porphyrae</name>
    <dbReference type="NCBI Taxonomy" id="880732"/>
    <lineage>
        <taxon>Bacteria</taxon>
        <taxon>Pseudomonadati</taxon>
        <taxon>Pseudomonadota</taxon>
        <taxon>Alphaproteobacteria</taxon>
        <taxon>Hyphomicrobiales</taxon>
        <taxon>Devosiaceae</taxon>
        <taxon>Maritalea</taxon>
    </lineage>
</organism>